<keyword evidence="7" id="KW-0804">Transcription</keyword>
<dbReference type="Gene3D" id="3.40.50.300">
    <property type="entry name" value="P-loop containing nucleotide triphosphate hydrolases"/>
    <property type="match status" value="1"/>
</dbReference>
<evidence type="ECO:0000256" key="2">
    <source>
        <dbReference type="ARBA" id="ARBA00022840"/>
    </source>
</evidence>
<dbReference type="Pfam" id="PF00072">
    <property type="entry name" value="Response_reg"/>
    <property type="match status" value="1"/>
</dbReference>
<evidence type="ECO:0000256" key="8">
    <source>
        <dbReference type="PROSITE-ProRule" id="PRU00169"/>
    </source>
</evidence>
<dbReference type="CDD" id="cd00009">
    <property type="entry name" value="AAA"/>
    <property type="match status" value="1"/>
</dbReference>
<dbReference type="PRINTS" id="PR01590">
    <property type="entry name" value="HTHFIS"/>
</dbReference>
<dbReference type="Pfam" id="PF00158">
    <property type="entry name" value="Sigma54_activat"/>
    <property type="match status" value="1"/>
</dbReference>
<dbReference type="PROSITE" id="PS50045">
    <property type="entry name" value="SIGMA54_INTERACT_4"/>
    <property type="match status" value="1"/>
</dbReference>
<dbReference type="SUPFAM" id="SSF52540">
    <property type="entry name" value="P-loop containing nucleoside triphosphate hydrolases"/>
    <property type="match status" value="1"/>
</dbReference>
<dbReference type="InterPro" id="IPR027417">
    <property type="entry name" value="P-loop_NTPase"/>
</dbReference>
<dbReference type="CDD" id="cd00156">
    <property type="entry name" value="REC"/>
    <property type="match status" value="1"/>
</dbReference>
<protein>
    <submittedName>
        <fullName evidence="11">Sigma-54 dependent transcriptional regulator</fullName>
    </submittedName>
</protein>
<dbReference type="PANTHER" id="PTHR32071:SF57">
    <property type="entry name" value="C4-DICARBOXYLATE TRANSPORT TRANSCRIPTIONAL REGULATORY PROTEIN DCTD"/>
    <property type="match status" value="1"/>
</dbReference>
<dbReference type="InterPro" id="IPR009057">
    <property type="entry name" value="Homeodomain-like_sf"/>
</dbReference>
<dbReference type="InterPro" id="IPR025944">
    <property type="entry name" value="Sigma_54_int_dom_CS"/>
</dbReference>
<evidence type="ECO:0000256" key="1">
    <source>
        <dbReference type="ARBA" id="ARBA00022741"/>
    </source>
</evidence>
<dbReference type="PANTHER" id="PTHR32071">
    <property type="entry name" value="TRANSCRIPTIONAL REGULATORY PROTEIN"/>
    <property type="match status" value="1"/>
</dbReference>
<keyword evidence="12" id="KW-1185">Reference proteome</keyword>
<evidence type="ECO:0000313" key="11">
    <source>
        <dbReference type="EMBL" id="MDQ7249655.1"/>
    </source>
</evidence>
<reference evidence="12" key="1">
    <citation type="submission" date="2023-08" db="EMBL/GenBank/DDBJ databases">
        <title>Rhodospirillaceae gen. nov., a novel taxon isolated from the Yangtze River Yuezi River estuary sludge.</title>
        <authorList>
            <person name="Ruan L."/>
        </authorList>
    </citation>
    <scope>NUCLEOTIDE SEQUENCE [LARGE SCALE GENOMIC DNA]</scope>
    <source>
        <strain evidence="12">R-7</strain>
    </source>
</reference>
<dbReference type="Pfam" id="PF25601">
    <property type="entry name" value="AAA_lid_14"/>
    <property type="match status" value="1"/>
</dbReference>
<evidence type="ECO:0000256" key="5">
    <source>
        <dbReference type="ARBA" id="ARBA00023125"/>
    </source>
</evidence>
<dbReference type="SMART" id="SM00448">
    <property type="entry name" value="REC"/>
    <property type="match status" value="1"/>
</dbReference>
<dbReference type="PROSITE" id="PS00688">
    <property type="entry name" value="SIGMA54_INTERACT_3"/>
    <property type="match status" value="1"/>
</dbReference>
<dbReference type="InterPro" id="IPR011006">
    <property type="entry name" value="CheY-like_superfamily"/>
</dbReference>
<keyword evidence="5" id="KW-0238">DNA-binding</keyword>
<evidence type="ECO:0000313" key="12">
    <source>
        <dbReference type="Proteomes" id="UP001230156"/>
    </source>
</evidence>
<dbReference type="InterPro" id="IPR025943">
    <property type="entry name" value="Sigma_54_int_dom_ATP-bd_2"/>
</dbReference>
<dbReference type="Proteomes" id="UP001230156">
    <property type="component" value="Unassembled WGS sequence"/>
</dbReference>
<dbReference type="PROSITE" id="PS00676">
    <property type="entry name" value="SIGMA54_INTERACT_2"/>
    <property type="match status" value="1"/>
</dbReference>
<dbReference type="InterPro" id="IPR002197">
    <property type="entry name" value="HTH_Fis"/>
</dbReference>
<dbReference type="SUPFAM" id="SSF52172">
    <property type="entry name" value="CheY-like"/>
    <property type="match status" value="1"/>
</dbReference>
<dbReference type="Gene3D" id="1.10.10.60">
    <property type="entry name" value="Homeodomain-like"/>
    <property type="match status" value="1"/>
</dbReference>
<keyword evidence="8" id="KW-0597">Phosphoprotein</keyword>
<evidence type="ECO:0000256" key="3">
    <source>
        <dbReference type="ARBA" id="ARBA00023012"/>
    </source>
</evidence>
<dbReference type="PROSITE" id="PS50110">
    <property type="entry name" value="RESPONSE_REGULATORY"/>
    <property type="match status" value="1"/>
</dbReference>
<keyword evidence="6" id="KW-0010">Activator</keyword>
<keyword evidence="3" id="KW-0902">Two-component regulatory system</keyword>
<sequence>MQSHSQARIGLIEDDPIMGESIAHRLDLEGYQVDWWPTGREALQSVRQALPDLMICDIRLPDMNGESLFDKVIPDAPGLPFLFITGYAQVDQAVRLIRAGAADYVAKPFAMPDFLAKVEALVRRREIEEYTLGRSAGMRRLADLVRRVANIDSTVLFTGESGSGKEVAARFLHTRSDRAAGPFIAVNCAAIPRELLESELFGHERGAFTGAVARHVGFVERASGGILFLDEIGDLPLALQAKLLRLLEARRFQRVGGERELTCDARIICATNVDLKAAAARGEFRQDLLFRICVIEAHIPPLRQRPEDITLLLDHFRAEFSAMFGRHVAGYQPGAMNAAMLHSWPGNVRELRNRVERAVALAEGVWIGPEDLFPDAVPDAVNPASFASLATIRDQVERQHIRNALDHVGGKVEEAAKLLGVSRSTLFEKMRRLKLEH</sequence>
<evidence type="ECO:0000256" key="6">
    <source>
        <dbReference type="ARBA" id="ARBA00023159"/>
    </source>
</evidence>
<comment type="caution">
    <text evidence="11">The sequence shown here is derived from an EMBL/GenBank/DDBJ whole genome shotgun (WGS) entry which is preliminary data.</text>
</comment>
<name>A0ABU0YPK9_9PROT</name>
<dbReference type="InterPro" id="IPR002078">
    <property type="entry name" value="Sigma_54_int"/>
</dbReference>
<dbReference type="Pfam" id="PF02954">
    <property type="entry name" value="HTH_8"/>
    <property type="match status" value="1"/>
</dbReference>
<dbReference type="SMART" id="SM00382">
    <property type="entry name" value="AAA"/>
    <property type="match status" value="1"/>
</dbReference>
<dbReference type="Gene3D" id="3.40.50.2300">
    <property type="match status" value="1"/>
</dbReference>
<evidence type="ECO:0000256" key="7">
    <source>
        <dbReference type="ARBA" id="ARBA00023163"/>
    </source>
</evidence>
<accession>A0ABU0YPK9</accession>
<proteinExistence type="predicted"/>
<dbReference type="SUPFAM" id="SSF46689">
    <property type="entry name" value="Homeodomain-like"/>
    <property type="match status" value="1"/>
</dbReference>
<keyword evidence="1" id="KW-0547">Nucleotide-binding</keyword>
<feature type="modified residue" description="4-aspartylphosphate" evidence="8">
    <location>
        <position position="57"/>
    </location>
</feature>
<dbReference type="InterPro" id="IPR003593">
    <property type="entry name" value="AAA+_ATPase"/>
</dbReference>
<evidence type="ECO:0000259" key="9">
    <source>
        <dbReference type="PROSITE" id="PS50045"/>
    </source>
</evidence>
<feature type="domain" description="Sigma-54 factor interaction" evidence="9">
    <location>
        <begin position="131"/>
        <end position="360"/>
    </location>
</feature>
<keyword evidence="2" id="KW-0067">ATP-binding</keyword>
<gene>
    <name evidence="11" type="ORF">Q8A70_18345</name>
</gene>
<keyword evidence="4" id="KW-0805">Transcription regulation</keyword>
<dbReference type="InterPro" id="IPR001789">
    <property type="entry name" value="Sig_transdc_resp-reg_receiver"/>
</dbReference>
<dbReference type="EMBL" id="JAUYVI010000005">
    <property type="protein sequence ID" value="MDQ7249655.1"/>
    <property type="molecule type" value="Genomic_DNA"/>
</dbReference>
<organism evidence="11 12">
    <name type="scientific">Dongia sedimenti</name>
    <dbReference type="NCBI Taxonomy" id="3064282"/>
    <lineage>
        <taxon>Bacteria</taxon>
        <taxon>Pseudomonadati</taxon>
        <taxon>Pseudomonadota</taxon>
        <taxon>Alphaproteobacteria</taxon>
        <taxon>Rhodospirillales</taxon>
        <taxon>Dongiaceae</taxon>
        <taxon>Dongia</taxon>
    </lineage>
</organism>
<evidence type="ECO:0000259" key="10">
    <source>
        <dbReference type="PROSITE" id="PS50110"/>
    </source>
</evidence>
<dbReference type="Gene3D" id="1.10.8.60">
    <property type="match status" value="1"/>
</dbReference>
<dbReference type="RefSeq" id="WP_379957839.1">
    <property type="nucleotide sequence ID" value="NZ_JAUYVI010000005.1"/>
</dbReference>
<dbReference type="InterPro" id="IPR058031">
    <property type="entry name" value="AAA_lid_NorR"/>
</dbReference>
<evidence type="ECO:0000256" key="4">
    <source>
        <dbReference type="ARBA" id="ARBA00023015"/>
    </source>
</evidence>
<feature type="domain" description="Response regulatory" evidence="10">
    <location>
        <begin position="8"/>
        <end position="122"/>
    </location>
</feature>